<gene>
    <name evidence="7" type="ORF">HNQ36_001757</name>
</gene>
<dbReference type="SUPFAM" id="SSF46785">
    <property type="entry name" value="Winged helix' DNA-binding domain"/>
    <property type="match status" value="1"/>
</dbReference>
<evidence type="ECO:0000256" key="2">
    <source>
        <dbReference type="ARBA" id="ARBA00009437"/>
    </source>
</evidence>
<dbReference type="GO" id="GO:0032993">
    <property type="term" value="C:protein-DNA complex"/>
    <property type="evidence" value="ECO:0007669"/>
    <property type="project" value="TreeGrafter"/>
</dbReference>
<keyword evidence="5" id="KW-0804">Transcription</keyword>
<dbReference type="AlphaFoldDB" id="A0A840MV51"/>
<dbReference type="PROSITE" id="PS50931">
    <property type="entry name" value="HTH_LYSR"/>
    <property type="match status" value="1"/>
</dbReference>
<comment type="function">
    <text evidence="1">NodD regulates the expression of the nodABCFE genes which encode other nodulation proteins. NodD is also a negative regulator of its own expression. Binds flavonoids as inducers.</text>
</comment>
<evidence type="ECO:0000256" key="1">
    <source>
        <dbReference type="ARBA" id="ARBA00003502"/>
    </source>
</evidence>
<dbReference type="Pfam" id="PF00126">
    <property type="entry name" value="HTH_1"/>
    <property type="match status" value="1"/>
</dbReference>
<evidence type="ECO:0000313" key="7">
    <source>
        <dbReference type="EMBL" id="MBB5051803.1"/>
    </source>
</evidence>
<dbReference type="InterPro" id="IPR036390">
    <property type="entry name" value="WH_DNA-bd_sf"/>
</dbReference>
<evidence type="ECO:0000256" key="4">
    <source>
        <dbReference type="ARBA" id="ARBA00023125"/>
    </source>
</evidence>
<protein>
    <submittedName>
        <fullName evidence="7">DNA-binding transcriptional LysR family regulator</fullName>
    </submittedName>
</protein>
<dbReference type="Proteomes" id="UP000521227">
    <property type="component" value="Unassembled WGS sequence"/>
</dbReference>
<sequence length="321" mass="35564">MTLIQTLAAAEQGSFSKAGQQCSVPASTISRRVRALETQIGVKLFTRHRHGLRRTVAGEGFIAEIRRVLNDLNLVLVNTSASRRGHSGSLRIGLSVSPWRGRLRAALAAYRDRFPAVQIQYTDGERKDLMKRLDAGAIDIAIVADHTRHGSHEVMALWRENILVAMPRSHPLAGKRPLAWDDLRKEHVILGRDPGPDLGELLLHKLNRTGPMPTIHHHNIGHDFSLSLIGLGHDVTLVYESDASTEHSSIVYRLLTDGHTPSLVPFFACWMPHNDNPALRTFLDTLREPMTDRSDPVTIGAIDQLRTGRSSAPFGTRDPSP</sequence>
<dbReference type="Gene3D" id="1.10.10.10">
    <property type="entry name" value="Winged helix-like DNA-binding domain superfamily/Winged helix DNA-binding domain"/>
    <property type="match status" value="1"/>
</dbReference>
<comment type="similarity">
    <text evidence="2">Belongs to the LysR transcriptional regulatory family.</text>
</comment>
<dbReference type="InterPro" id="IPR000847">
    <property type="entry name" value="LysR_HTH_N"/>
</dbReference>
<evidence type="ECO:0000313" key="8">
    <source>
        <dbReference type="Proteomes" id="UP000521227"/>
    </source>
</evidence>
<feature type="domain" description="HTH lysR-type" evidence="6">
    <location>
        <begin position="1"/>
        <end position="55"/>
    </location>
</feature>
<dbReference type="Gene3D" id="3.40.190.10">
    <property type="entry name" value="Periplasmic binding protein-like II"/>
    <property type="match status" value="2"/>
</dbReference>
<accession>A0A840MV51</accession>
<reference evidence="7 8" key="1">
    <citation type="submission" date="2020-08" db="EMBL/GenBank/DDBJ databases">
        <title>Genomic Encyclopedia of Type Strains, Phase IV (KMG-IV): sequencing the most valuable type-strain genomes for metagenomic binning, comparative biology and taxonomic classification.</title>
        <authorList>
            <person name="Goeker M."/>
        </authorList>
    </citation>
    <scope>NUCLEOTIDE SEQUENCE [LARGE SCALE GENOMIC DNA]</scope>
    <source>
        <strain evidence="7 8">DSM 17498</strain>
    </source>
</reference>
<dbReference type="PANTHER" id="PTHR30346">
    <property type="entry name" value="TRANSCRIPTIONAL DUAL REGULATOR HCAR-RELATED"/>
    <property type="match status" value="1"/>
</dbReference>
<dbReference type="GO" id="GO:0003677">
    <property type="term" value="F:DNA binding"/>
    <property type="evidence" value="ECO:0007669"/>
    <property type="project" value="UniProtKB-KW"/>
</dbReference>
<dbReference type="InterPro" id="IPR036388">
    <property type="entry name" value="WH-like_DNA-bd_sf"/>
</dbReference>
<dbReference type="SUPFAM" id="SSF53850">
    <property type="entry name" value="Periplasmic binding protein-like II"/>
    <property type="match status" value="1"/>
</dbReference>
<evidence type="ECO:0000256" key="3">
    <source>
        <dbReference type="ARBA" id="ARBA00023015"/>
    </source>
</evidence>
<dbReference type="GO" id="GO:0003700">
    <property type="term" value="F:DNA-binding transcription factor activity"/>
    <property type="evidence" value="ECO:0007669"/>
    <property type="project" value="InterPro"/>
</dbReference>
<keyword evidence="3" id="KW-0805">Transcription regulation</keyword>
<dbReference type="RefSeq" id="WP_210311953.1">
    <property type="nucleotide sequence ID" value="NZ_JACHIJ010000002.1"/>
</dbReference>
<dbReference type="EMBL" id="JACHIJ010000002">
    <property type="protein sequence ID" value="MBB5051803.1"/>
    <property type="molecule type" value="Genomic_DNA"/>
</dbReference>
<dbReference type="PANTHER" id="PTHR30346:SF0">
    <property type="entry name" value="HCA OPERON TRANSCRIPTIONAL ACTIVATOR HCAR"/>
    <property type="match status" value="1"/>
</dbReference>
<comment type="caution">
    <text evidence="7">The sequence shown here is derived from an EMBL/GenBank/DDBJ whole genome shotgun (WGS) entry which is preliminary data.</text>
</comment>
<organism evidence="7 8">
    <name type="scientific">Afipia massiliensis</name>
    <dbReference type="NCBI Taxonomy" id="211460"/>
    <lineage>
        <taxon>Bacteria</taxon>
        <taxon>Pseudomonadati</taxon>
        <taxon>Pseudomonadota</taxon>
        <taxon>Alphaproteobacteria</taxon>
        <taxon>Hyphomicrobiales</taxon>
        <taxon>Nitrobacteraceae</taxon>
        <taxon>Afipia</taxon>
    </lineage>
</organism>
<evidence type="ECO:0000259" key="6">
    <source>
        <dbReference type="PROSITE" id="PS50931"/>
    </source>
</evidence>
<dbReference type="InterPro" id="IPR005119">
    <property type="entry name" value="LysR_subst-bd"/>
</dbReference>
<evidence type="ECO:0000256" key="5">
    <source>
        <dbReference type="ARBA" id="ARBA00023163"/>
    </source>
</evidence>
<keyword evidence="4 7" id="KW-0238">DNA-binding</keyword>
<proteinExistence type="inferred from homology"/>
<dbReference type="Pfam" id="PF03466">
    <property type="entry name" value="LysR_substrate"/>
    <property type="match status" value="1"/>
</dbReference>
<dbReference type="CDD" id="cd08414">
    <property type="entry name" value="PBP2_LTTR_aromatics_like"/>
    <property type="match status" value="1"/>
</dbReference>
<name>A0A840MV51_9BRAD</name>